<keyword evidence="3 5" id="KW-0012">Acyltransferase</keyword>
<dbReference type="EMBL" id="DWYS01000044">
    <property type="protein sequence ID" value="HJB06902.1"/>
    <property type="molecule type" value="Genomic_DNA"/>
</dbReference>
<reference evidence="5" key="2">
    <citation type="submission" date="2021-04" db="EMBL/GenBank/DDBJ databases">
        <authorList>
            <person name="Gilroy R."/>
        </authorList>
    </citation>
    <scope>NUCLEOTIDE SEQUENCE</scope>
    <source>
        <strain evidence="5">CHK188-4685</strain>
    </source>
</reference>
<keyword evidence="2 5" id="KW-0808">Transferase</keyword>
<dbReference type="GO" id="GO:0050182">
    <property type="term" value="F:phosphate butyryltransferase activity"/>
    <property type="evidence" value="ECO:0007669"/>
    <property type="project" value="UniProtKB-EC"/>
</dbReference>
<dbReference type="EC" id="2.3.1.19" evidence="5"/>
<accession>A0A9D2L6G0</accession>
<protein>
    <submittedName>
        <fullName evidence="5">Phosphate butyryltransferase</fullName>
        <ecNumber evidence="5">2.3.1.19</ecNumber>
    </submittedName>
</protein>
<comment type="similarity">
    <text evidence="1">Belongs to the phosphate acetyltransferase and butyryltransferase family.</text>
</comment>
<evidence type="ECO:0000256" key="2">
    <source>
        <dbReference type="ARBA" id="ARBA00022679"/>
    </source>
</evidence>
<organism evidence="5 6">
    <name type="scientific">Candidatus Enterocloster faecavium</name>
    <dbReference type="NCBI Taxonomy" id="2838560"/>
    <lineage>
        <taxon>Bacteria</taxon>
        <taxon>Bacillati</taxon>
        <taxon>Bacillota</taxon>
        <taxon>Clostridia</taxon>
        <taxon>Lachnospirales</taxon>
        <taxon>Lachnospiraceae</taxon>
        <taxon>Enterocloster</taxon>
    </lineage>
</organism>
<dbReference type="InterPro" id="IPR002505">
    <property type="entry name" value="PTA_PTB"/>
</dbReference>
<name>A0A9D2L6G0_9FIRM</name>
<evidence type="ECO:0000313" key="5">
    <source>
        <dbReference type="EMBL" id="HJB06902.1"/>
    </source>
</evidence>
<sequence length="299" mass="31533">MKSFQEVFEKIKGGEVKRIAVAAAADRPVLEAVKAAIDSGLAEADLVGDEAGIREIAAKIGLNLELVRVIHQPDPRAAALEAVRLVHNKEAQAVMKGLVGSADFLRAVLNKECGLRTGKTLSSVAVVKTESIDRFLLITDGGMVMYPTLEEKVHLLENTVPVCRALEIENPKAAAVCAVEVVNPDMQATLDAAALTQMSRRGQIKGIAVEGPLALDNALNPEAAAHKKITGEVAGKADVLLMPDIEAGNIMYKSLVYGAKAQTCALIMGAAAPIIMTSRADSPETKLNSIAVALLTEVK</sequence>
<gene>
    <name evidence="5" type="ORF">H9716_03460</name>
</gene>
<feature type="domain" description="Phosphate acetyl/butaryl transferase" evidence="4">
    <location>
        <begin position="5"/>
        <end position="71"/>
    </location>
</feature>
<comment type="caution">
    <text evidence="5">The sequence shown here is derived from an EMBL/GenBank/DDBJ whole genome shotgun (WGS) entry which is preliminary data.</text>
</comment>
<dbReference type="Proteomes" id="UP000886804">
    <property type="component" value="Unassembled WGS sequence"/>
</dbReference>
<dbReference type="InterPro" id="IPR012147">
    <property type="entry name" value="P_Ac_Bu_trans"/>
</dbReference>
<dbReference type="NCBIfam" id="NF004472">
    <property type="entry name" value="PRK05805.1"/>
    <property type="match status" value="1"/>
</dbReference>
<proteinExistence type="inferred from homology"/>
<dbReference type="Gene3D" id="3.40.718.10">
    <property type="entry name" value="Isopropylmalate Dehydrogenase"/>
    <property type="match status" value="1"/>
</dbReference>
<dbReference type="AlphaFoldDB" id="A0A9D2L6G0"/>
<evidence type="ECO:0000256" key="3">
    <source>
        <dbReference type="ARBA" id="ARBA00023315"/>
    </source>
</evidence>
<evidence type="ECO:0000259" key="4">
    <source>
        <dbReference type="Pfam" id="PF01515"/>
    </source>
</evidence>
<dbReference type="InterPro" id="IPR050500">
    <property type="entry name" value="Phos_Acetyltrans/Butyryltrans"/>
</dbReference>
<reference evidence="5" key="1">
    <citation type="journal article" date="2021" name="PeerJ">
        <title>Extensive microbial diversity within the chicken gut microbiome revealed by metagenomics and culture.</title>
        <authorList>
            <person name="Gilroy R."/>
            <person name="Ravi A."/>
            <person name="Getino M."/>
            <person name="Pursley I."/>
            <person name="Horton D.L."/>
            <person name="Alikhan N.F."/>
            <person name="Baker D."/>
            <person name="Gharbi K."/>
            <person name="Hall N."/>
            <person name="Watson M."/>
            <person name="Adriaenssens E.M."/>
            <person name="Foster-Nyarko E."/>
            <person name="Jarju S."/>
            <person name="Secka A."/>
            <person name="Antonio M."/>
            <person name="Oren A."/>
            <person name="Chaudhuri R.R."/>
            <person name="La Ragione R."/>
            <person name="Hildebrand F."/>
            <person name="Pallen M.J."/>
        </authorList>
    </citation>
    <scope>NUCLEOTIDE SEQUENCE</scope>
    <source>
        <strain evidence="5">CHK188-4685</strain>
    </source>
</reference>
<evidence type="ECO:0000313" key="6">
    <source>
        <dbReference type="Proteomes" id="UP000886804"/>
    </source>
</evidence>
<dbReference type="PANTHER" id="PTHR43356">
    <property type="entry name" value="PHOSPHATE ACETYLTRANSFERASE"/>
    <property type="match status" value="1"/>
</dbReference>
<dbReference type="PANTHER" id="PTHR43356:SF2">
    <property type="entry name" value="PHOSPHATE ACETYLTRANSFERASE"/>
    <property type="match status" value="1"/>
</dbReference>
<dbReference type="Pfam" id="PF01515">
    <property type="entry name" value="PTA_PTB"/>
    <property type="match status" value="2"/>
</dbReference>
<feature type="domain" description="Phosphate acetyl/butaryl transferase" evidence="4">
    <location>
        <begin position="79"/>
        <end position="293"/>
    </location>
</feature>
<dbReference type="PIRSF" id="PIRSF000428">
    <property type="entry name" value="P_Ac_trans"/>
    <property type="match status" value="1"/>
</dbReference>
<dbReference type="SUPFAM" id="SSF53659">
    <property type="entry name" value="Isocitrate/Isopropylmalate dehydrogenase-like"/>
    <property type="match status" value="1"/>
</dbReference>
<evidence type="ECO:0000256" key="1">
    <source>
        <dbReference type="ARBA" id="ARBA00005656"/>
    </source>
</evidence>
<dbReference type="NCBIfam" id="NF006045">
    <property type="entry name" value="PRK08190.1"/>
    <property type="match status" value="1"/>
</dbReference>